<accession>A0A6C0B7V8</accession>
<reference evidence="1" key="1">
    <citation type="journal article" date="2020" name="Nature">
        <title>Giant virus diversity and host interactions through global metagenomics.</title>
        <authorList>
            <person name="Schulz F."/>
            <person name="Roux S."/>
            <person name="Paez-Espino D."/>
            <person name="Jungbluth S."/>
            <person name="Walsh D.A."/>
            <person name="Denef V.J."/>
            <person name="McMahon K.D."/>
            <person name="Konstantinidis K.T."/>
            <person name="Eloe-Fadrosh E.A."/>
            <person name="Kyrpides N.C."/>
            <person name="Woyke T."/>
        </authorList>
    </citation>
    <scope>NUCLEOTIDE SEQUENCE</scope>
    <source>
        <strain evidence="1">GVMAG-M-3300010158-55</strain>
    </source>
</reference>
<organism evidence="1">
    <name type="scientific">viral metagenome</name>
    <dbReference type="NCBI Taxonomy" id="1070528"/>
    <lineage>
        <taxon>unclassified sequences</taxon>
        <taxon>metagenomes</taxon>
        <taxon>organismal metagenomes</taxon>
    </lineage>
</organism>
<evidence type="ECO:0000313" key="1">
    <source>
        <dbReference type="EMBL" id="QHS88130.1"/>
    </source>
</evidence>
<dbReference type="EMBL" id="MN739094">
    <property type="protein sequence ID" value="QHS88130.1"/>
    <property type="molecule type" value="Genomic_DNA"/>
</dbReference>
<sequence>MKKFIQSPYGKIVISLILGFGLSTLFRKTCNSKNCIEFKSPPLDKIKDQVYKYDEKCYLFEQHHTSCSPVKKTVMFA</sequence>
<protein>
    <submittedName>
        <fullName evidence="1">Uncharacterized protein</fullName>
    </submittedName>
</protein>
<name>A0A6C0B7V8_9ZZZZ</name>
<dbReference type="AlphaFoldDB" id="A0A6C0B7V8"/>
<proteinExistence type="predicted"/>